<reference evidence="12 13" key="1">
    <citation type="journal article" date="2019" name="Nat. Commun.">
        <title>A new type of DNA phosphorothioation-based antiviral system in archaea.</title>
        <authorList>
            <person name="Xiong L."/>
            <person name="Liu S."/>
            <person name="Chen S."/>
            <person name="Xiao Y."/>
            <person name="Zhu B."/>
            <person name="Gao Y."/>
            <person name="Zhang Y."/>
            <person name="Chen B."/>
            <person name="Luo J."/>
            <person name="Deng Z."/>
            <person name="Chen X."/>
            <person name="Wang L."/>
            <person name="Chen S."/>
        </authorList>
    </citation>
    <scope>NUCLEOTIDE SEQUENCE [LARGE SCALE GENOMIC DNA]</scope>
    <source>
        <strain evidence="12 13">JCM 10635</strain>
    </source>
</reference>
<dbReference type="SUPFAM" id="SSF52540">
    <property type="entry name" value="P-loop containing nucleoside triphosphate hydrolases"/>
    <property type="match status" value="1"/>
</dbReference>
<evidence type="ECO:0000256" key="8">
    <source>
        <dbReference type="ARBA" id="ARBA00066387"/>
    </source>
</evidence>
<organism evidence="12 13">
    <name type="scientific">Natronorubrum bangense</name>
    <dbReference type="NCBI Taxonomy" id="61858"/>
    <lineage>
        <taxon>Archaea</taxon>
        <taxon>Methanobacteriati</taxon>
        <taxon>Methanobacteriota</taxon>
        <taxon>Stenosarchaea group</taxon>
        <taxon>Halobacteria</taxon>
        <taxon>Halobacteriales</taxon>
        <taxon>Natrialbaceae</taxon>
        <taxon>Natronorubrum</taxon>
    </lineage>
</organism>
<dbReference type="PANTHER" id="PTHR42734">
    <property type="entry name" value="METAL TRANSPORT SYSTEM ATP-BINDING PROTEIN TM_0124-RELATED"/>
    <property type="match status" value="1"/>
</dbReference>
<dbReference type="EMBL" id="CP031305">
    <property type="protein sequence ID" value="QCC54837.1"/>
    <property type="molecule type" value="Genomic_DNA"/>
</dbReference>
<evidence type="ECO:0000256" key="7">
    <source>
        <dbReference type="ARBA" id="ARBA00064420"/>
    </source>
</evidence>
<evidence type="ECO:0000256" key="3">
    <source>
        <dbReference type="ARBA" id="ARBA00022741"/>
    </source>
</evidence>
<evidence type="ECO:0000313" key="12">
    <source>
        <dbReference type="EMBL" id="QCC54837.1"/>
    </source>
</evidence>
<dbReference type="EC" id="7.6.2.8" evidence="8"/>
<dbReference type="Pfam" id="PF00005">
    <property type="entry name" value="ABC_tran"/>
    <property type="match status" value="1"/>
</dbReference>
<evidence type="ECO:0000256" key="2">
    <source>
        <dbReference type="ARBA" id="ARBA00022448"/>
    </source>
</evidence>
<feature type="domain" description="ABC transporter" evidence="11">
    <location>
        <begin position="5"/>
        <end position="238"/>
    </location>
</feature>
<dbReference type="SMART" id="SM00382">
    <property type="entry name" value="AAA"/>
    <property type="match status" value="1"/>
</dbReference>
<dbReference type="InterPro" id="IPR003593">
    <property type="entry name" value="AAA+_ATPase"/>
</dbReference>
<evidence type="ECO:0000256" key="4">
    <source>
        <dbReference type="ARBA" id="ARBA00022840"/>
    </source>
</evidence>
<gene>
    <name evidence="12" type="ORF">DV706_10380</name>
</gene>
<protein>
    <recommendedName>
        <fullName evidence="9">Cobalamin import ATP-binding protein BtuD</fullName>
        <ecNumber evidence="8">7.6.2.8</ecNumber>
    </recommendedName>
    <alternativeName>
        <fullName evidence="10">Vitamin B12-transporting ATPase</fullName>
    </alternativeName>
</protein>
<name>A0A4D6HQ94_9EURY</name>
<comment type="catalytic activity">
    <reaction evidence="5">
        <text>an R-cob(III)alamin(out) + ATP + H2O = an R-cob(III)alamin(in) + ADP + phosphate + H(+)</text>
        <dbReference type="Rhea" id="RHEA:17873"/>
        <dbReference type="ChEBI" id="CHEBI:15377"/>
        <dbReference type="ChEBI" id="CHEBI:15378"/>
        <dbReference type="ChEBI" id="CHEBI:30616"/>
        <dbReference type="ChEBI" id="CHEBI:43474"/>
        <dbReference type="ChEBI" id="CHEBI:140785"/>
        <dbReference type="ChEBI" id="CHEBI:456216"/>
        <dbReference type="EC" id="7.6.2.8"/>
    </reaction>
</comment>
<evidence type="ECO:0000313" key="13">
    <source>
        <dbReference type="Proteomes" id="UP000296822"/>
    </source>
</evidence>
<comment type="similarity">
    <text evidence="1">Belongs to the ABC transporter superfamily.</text>
</comment>
<evidence type="ECO:0000259" key="11">
    <source>
        <dbReference type="PROSITE" id="PS50893"/>
    </source>
</evidence>
<dbReference type="FunFam" id="3.40.50.300:FF:000134">
    <property type="entry name" value="Iron-enterobactin ABC transporter ATP-binding protein"/>
    <property type="match status" value="1"/>
</dbReference>
<keyword evidence="4 12" id="KW-0067">ATP-binding</keyword>
<dbReference type="InterPro" id="IPR003439">
    <property type="entry name" value="ABC_transporter-like_ATP-bd"/>
</dbReference>
<keyword evidence="2" id="KW-0813">Transport</keyword>
<dbReference type="Proteomes" id="UP000296822">
    <property type="component" value="Chromosome"/>
</dbReference>
<dbReference type="AlphaFoldDB" id="A0A4D6HQ94"/>
<comment type="function">
    <text evidence="6">Required for corrinoid utilization. Probably part of the ABC transporter complex BtuCDF involved in cobalamin (vitamin B12) import. Probably responsible for energy coupling to the transport system.</text>
</comment>
<evidence type="ECO:0000256" key="6">
    <source>
        <dbReference type="ARBA" id="ARBA00058960"/>
    </source>
</evidence>
<accession>A0A4D6HQ94</accession>
<dbReference type="InterPro" id="IPR027417">
    <property type="entry name" value="P-loop_NTPase"/>
</dbReference>
<dbReference type="GO" id="GO:0016887">
    <property type="term" value="F:ATP hydrolysis activity"/>
    <property type="evidence" value="ECO:0007669"/>
    <property type="project" value="InterPro"/>
</dbReference>
<sequence>MTRAITVENVHFAYDEQPVLRDVSLSVDEGEFLGLIGPNGSGKTTLLKIMLGLQTPDTGRVELFGTPSTAFSEGTRLGYVSQQSTEAETMMPVTVREVVTMGRYPHAGLRRLSDEDREIIDDALEEVEITDLADRRINRLSGGQRQRAYIARALASEADLLALDEPTVGVDAGSVEQFYDLLEDLNDDGITIVLIEHDIGVVTEHADMIACLDGELYEHSPTEQFLESDALDRAFSSTRAVGTTASASGD</sequence>
<dbReference type="CDD" id="cd03235">
    <property type="entry name" value="ABC_Metallic_Cations"/>
    <property type="match status" value="1"/>
</dbReference>
<dbReference type="RefSeq" id="WP_006064689.1">
    <property type="nucleotide sequence ID" value="NZ_CP031305.1"/>
</dbReference>
<dbReference type="GO" id="GO:0005524">
    <property type="term" value="F:ATP binding"/>
    <property type="evidence" value="ECO:0007669"/>
    <property type="project" value="UniProtKB-KW"/>
</dbReference>
<proteinExistence type="inferred from homology"/>
<evidence type="ECO:0000256" key="5">
    <source>
        <dbReference type="ARBA" id="ARBA00050590"/>
    </source>
</evidence>
<keyword evidence="3" id="KW-0547">Nucleotide-binding</keyword>
<dbReference type="Gene3D" id="3.40.50.300">
    <property type="entry name" value="P-loop containing nucleotide triphosphate hydrolases"/>
    <property type="match status" value="1"/>
</dbReference>
<dbReference type="GeneID" id="39851662"/>
<dbReference type="KEGG" id="nbg:DV706_10380"/>
<dbReference type="InterPro" id="IPR050153">
    <property type="entry name" value="Metal_Ion_Import_ABC"/>
</dbReference>
<comment type="subunit">
    <text evidence="7">The complex is composed of two ATP-binding proteins (BtuD), two transmembrane proteins (BtuC) and a solute-binding protein (BtuF).</text>
</comment>
<evidence type="ECO:0000256" key="1">
    <source>
        <dbReference type="ARBA" id="ARBA00005417"/>
    </source>
</evidence>
<dbReference type="PROSITE" id="PS50893">
    <property type="entry name" value="ABC_TRANSPORTER_2"/>
    <property type="match status" value="1"/>
</dbReference>
<evidence type="ECO:0000256" key="9">
    <source>
        <dbReference type="ARBA" id="ARBA00073649"/>
    </source>
</evidence>
<dbReference type="GO" id="GO:0015420">
    <property type="term" value="F:ABC-type vitamin B12 transporter activity"/>
    <property type="evidence" value="ECO:0007669"/>
    <property type="project" value="UniProtKB-EC"/>
</dbReference>
<dbReference type="PANTHER" id="PTHR42734:SF5">
    <property type="entry name" value="IRON TRANSPORT SYSTEM ATP-BINDING PROTEIN HI_0361-RELATED"/>
    <property type="match status" value="1"/>
</dbReference>
<evidence type="ECO:0000256" key="10">
    <source>
        <dbReference type="ARBA" id="ARBA00077139"/>
    </source>
</evidence>